<reference evidence="2" key="1">
    <citation type="journal article" date="2015" name="Nature">
        <title>Complex archaea that bridge the gap between prokaryotes and eukaryotes.</title>
        <authorList>
            <person name="Spang A."/>
            <person name="Saw J.H."/>
            <person name="Jorgensen S.L."/>
            <person name="Zaremba-Niedzwiedzka K."/>
            <person name="Martijn J."/>
            <person name="Lind A.E."/>
            <person name="van Eijk R."/>
            <person name="Schleper C."/>
            <person name="Guy L."/>
            <person name="Ettema T.J."/>
        </authorList>
    </citation>
    <scope>NUCLEOTIDE SEQUENCE</scope>
</reference>
<feature type="non-terminal residue" evidence="2">
    <location>
        <position position="1"/>
    </location>
</feature>
<feature type="compositionally biased region" description="Basic residues" evidence="1">
    <location>
        <begin position="1"/>
        <end position="15"/>
    </location>
</feature>
<feature type="region of interest" description="Disordered" evidence="1">
    <location>
        <begin position="1"/>
        <end position="78"/>
    </location>
</feature>
<comment type="caution">
    <text evidence="2">The sequence shown here is derived from an EMBL/GenBank/DDBJ whole genome shotgun (WGS) entry which is preliminary data.</text>
</comment>
<feature type="compositionally biased region" description="Polar residues" evidence="1">
    <location>
        <begin position="66"/>
        <end position="75"/>
    </location>
</feature>
<sequence length="95" mass="10308">TLSHSWHSRSSRHPARLGQGTRATRRFRGVPPRRDGLSALRASSSARIGPQLRPGLPRDREVSGDGPQQATTATEWSGGLLGPLRPWLAKPLALL</sequence>
<evidence type="ECO:0000256" key="1">
    <source>
        <dbReference type="SAM" id="MobiDB-lite"/>
    </source>
</evidence>
<protein>
    <submittedName>
        <fullName evidence="2">Uncharacterized protein</fullName>
    </submittedName>
</protein>
<name>A0A0F9HWY2_9ZZZZ</name>
<organism evidence="2">
    <name type="scientific">marine sediment metagenome</name>
    <dbReference type="NCBI Taxonomy" id="412755"/>
    <lineage>
        <taxon>unclassified sequences</taxon>
        <taxon>metagenomes</taxon>
        <taxon>ecological metagenomes</taxon>
    </lineage>
</organism>
<dbReference type="AlphaFoldDB" id="A0A0F9HWY2"/>
<gene>
    <name evidence="2" type="ORF">LCGC14_1650630</name>
</gene>
<evidence type="ECO:0000313" key="2">
    <source>
        <dbReference type="EMBL" id="KKM19936.1"/>
    </source>
</evidence>
<accession>A0A0F9HWY2</accession>
<dbReference type="EMBL" id="LAZR01013875">
    <property type="protein sequence ID" value="KKM19936.1"/>
    <property type="molecule type" value="Genomic_DNA"/>
</dbReference>
<feature type="compositionally biased region" description="Low complexity" evidence="1">
    <location>
        <begin position="37"/>
        <end position="47"/>
    </location>
</feature>
<proteinExistence type="predicted"/>